<feature type="compositionally biased region" description="Low complexity" evidence="1">
    <location>
        <begin position="52"/>
        <end position="62"/>
    </location>
</feature>
<reference evidence="2" key="1">
    <citation type="submission" date="2023-04" db="EMBL/GenBank/DDBJ databases">
        <authorList>
            <consortium name="ELIXIR-Norway"/>
        </authorList>
    </citation>
    <scope>NUCLEOTIDE SEQUENCE [LARGE SCALE GENOMIC DNA]</scope>
</reference>
<organism evidence="2 3">
    <name type="scientific">Rangifer tarandus platyrhynchus</name>
    <name type="common">Svalbard reindeer</name>
    <dbReference type="NCBI Taxonomy" id="3082113"/>
    <lineage>
        <taxon>Eukaryota</taxon>
        <taxon>Metazoa</taxon>
        <taxon>Chordata</taxon>
        <taxon>Craniata</taxon>
        <taxon>Vertebrata</taxon>
        <taxon>Euteleostomi</taxon>
        <taxon>Mammalia</taxon>
        <taxon>Eutheria</taxon>
        <taxon>Laurasiatheria</taxon>
        <taxon>Artiodactyla</taxon>
        <taxon>Ruminantia</taxon>
        <taxon>Pecora</taxon>
        <taxon>Cervidae</taxon>
        <taxon>Odocoileinae</taxon>
        <taxon>Rangifer</taxon>
    </lineage>
</organism>
<feature type="compositionally biased region" description="Basic residues" evidence="1">
    <location>
        <begin position="70"/>
        <end position="87"/>
    </location>
</feature>
<evidence type="ECO:0000256" key="1">
    <source>
        <dbReference type="SAM" id="MobiDB-lite"/>
    </source>
</evidence>
<name>A0ABN8Z751_RANTA</name>
<dbReference type="EMBL" id="OX459939">
    <property type="protein sequence ID" value="CAI9169702.1"/>
    <property type="molecule type" value="Genomic_DNA"/>
</dbReference>
<feature type="region of interest" description="Disordered" evidence="1">
    <location>
        <begin position="124"/>
        <end position="144"/>
    </location>
</feature>
<gene>
    <name evidence="2" type="ORF">MRATA1EN1_LOCUS18664</name>
</gene>
<dbReference type="Proteomes" id="UP001176941">
    <property type="component" value="Chromosome 3"/>
</dbReference>
<evidence type="ECO:0000313" key="2">
    <source>
        <dbReference type="EMBL" id="CAI9169702.1"/>
    </source>
</evidence>
<keyword evidence="3" id="KW-1185">Reference proteome</keyword>
<protein>
    <submittedName>
        <fullName evidence="2">Uncharacterized protein</fullName>
    </submittedName>
</protein>
<sequence>MKHNSPQGPKPTGVAIFEQFPVLWARLSGEQILGLELPGEWVLGLDLSLGGPLTPPSSSSSPIAVNISMKWKRKKKKRQKKKERKKISSLEATGSLRPGQPGISPEQSCAAGPWQPGLLHVRVHPPAGVGGPPEQLFTIQRQTI</sequence>
<evidence type="ECO:0000313" key="3">
    <source>
        <dbReference type="Proteomes" id="UP001176941"/>
    </source>
</evidence>
<proteinExistence type="predicted"/>
<feature type="region of interest" description="Disordered" evidence="1">
    <location>
        <begin position="52"/>
        <end position="111"/>
    </location>
</feature>
<accession>A0ABN8Z751</accession>